<accession>A0A6C0BEY4</accession>
<dbReference type="AlphaFoldDB" id="A0A6C0BEY4"/>
<evidence type="ECO:0000313" key="2">
    <source>
        <dbReference type="EMBL" id="QHS90875.1"/>
    </source>
</evidence>
<keyword evidence="1" id="KW-0812">Transmembrane</keyword>
<dbReference type="EMBL" id="MN739152">
    <property type="protein sequence ID" value="QHS90875.1"/>
    <property type="molecule type" value="Genomic_DNA"/>
</dbReference>
<proteinExistence type="predicted"/>
<keyword evidence="1" id="KW-1133">Transmembrane helix</keyword>
<name>A0A6C0BEY4_9ZZZZ</name>
<organism evidence="2">
    <name type="scientific">viral metagenome</name>
    <dbReference type="NCBI Taxonomy" id="1070528"/>
    <lineage>
        <taxon>unclassified sequences</taxon>
        <taxon>metagenomes</taxon>
        <taxon>organismal metagenomes</taxon>
    </lineage>
</organism>
<sequence length="106" mass="11435">MSGTTDLFIFLAKNGLPILAAGETLGKVAADFVDVLVNDLLMPGMYQLSKAVVGDRLLLRESFKNVKQNIQLIPVLAATLKFFLAVVAVYIVLGILLNKLANFGKV</sequence>
<evidence type="ECO:0000256" key="1">
    <source>
        <dbReference type="SAM" id="Phobius"/>
    </source>
</evidence>
<keyword evidence="1" id="KW-0472">Membrane</keyword>
<reference evidence="2" key="1">
    <citation type="journal article" date="2020" name="Nature">
        <title>Giant virus diversity and host interactions through global metagenomics.</title>
        <authorList>
            <person name="Schulz F."/>
            <person name="Roux S."/>
            <person name="Paez-Espino D."/>
            <person name="Jungbluth S."/>
            <person name="Walsh D.A."/>
            <person name="Denef V.J."/>
            <person name="McMahon K.D."/>
            <person name="Konstantinidis K.T."/>
            <person name="Eloe-Fadrosh E.A."/>
            <person name="Kyrpides N.C."/>
            <person name="Woyke T."/>
        </authorList>
    </citation>
    <scope>NUCLEOTIDE SEQUENCE</scope>
    <source>
        <strain evidence="2">GVMAG-M-3300010354-11</strain>
    </source>
</reference>
<protein>
    <submittedName>
        <fullName evidence="2">Uncharacterized protein</fullName>
    </submittedName>
</protein>
<feature type="transmembrane region" description="Helical" evidence="1">
    <location>
        <begin position="72"/>
        <end position="97"/>
    </location>
</feature>